<keyword evidence="2 4" id="KW-0560">Oxidoreductase</keyword>
<dbReference type="AlphaFoldDB" id="A0A399FCA7"/>
<proteinExistence type="inferred from homology"/>
<gene>
    <name evidence="4" type="primary">nox</name>
    <name evidence="4" type="ORF">Mgrana_00622</name>
</gene>
<dbReference type="Pfam" id="PF00881">
    <property type="entry name" value="Nitroreductase"/>
    <property type="match status" value="1"/>
</dbReference>
<evidence type="ECO:0000256" key="2">
    <source>
        <dbReference type="ARBA" id="ARBA00023002"/>
    </source>
</evidence>
<accession>A0A399FCA7</accession>
<evidence type="ECO:0000259" key="3">
    <source>
        <dbReference type="Pfam" id="PF00881"/>
    </source>
</evidence>
<dbReference type="Gene3D" id="3.40.109.10">
    <property type="entry name" value="NADH Oxidase"/>
    <property type="match status" value="1"/>
</dbReference>
<dbReference type="Proteomes" id="UP000266178">
    <property type="component" value="Unassembled WGS sequence"/>
</dbReference>
<dbReference type="RefSeq" id="WP_119356147.1">
    <property type="nucleotide sequence ID" value="NZ_BJXM01000013.1"/>
</dbReference>
<evidence type="ECO:0000313" key="5">
    <source>
        <dbReference type="Proteomes" id="UP000266178"/>
    </source>
</evidence>
<dbReference type="GO" id="GO:0016491">
    <property type="term" value="F:oxidoreductase activity"/>
    <property type="evidence" value="ECO:0007669"/>
    <property type="project" value="UniProtKB-KW"/>
</dbReference>
<sequence>MNALAERILNVKEAAESRRSIRQYKSDPIPREKLEEILSLALKAPSANNLQPWRIVVVQDPELKERLREAAHNQSQVSAAPAVLVLYSDMKDTLDHVEEVFHPNFTPEEVAARAERARILWASRSSQEREAWGAGQVYILLGYLMLLLKAYGYDSNPIGGFNPTKVKELLGLPEHVAIAALLPTGVAAEEGYSHHRHLLNRVVQWR</sequence>
<evidence type="ECO:0000256" key="1">
    <source>
        <dbReference type="ARBA" id="ARBA00007118"/>
    </source>
</evidence>
<dbReference type="EC" id="1.6.99.3" evidence="4"/>
<dbReference type="CDD" id="cd03370">
    <property type="entry name" value="nitroreductase"/>
    <property type="match status" value="1"/>
</dbReference>
<dbReference type="OrthoDB" id="9782629at2"/>
<keyword evidence="5" id="KW-1185">Reference proteome</keyword>
<organism evidence="4 5">
    <name type="scientific">Meiothermus granaticius NBRC 107808</name>
    <dbReference type="NCBI Taxonomy" id="1227551"/>
    <lineage>
        <taxon>Bacteria</taxon>
        <taxon>Thermotogati</taxon>
        <taxon>Deinococcota</taxon>
        <taxon>Deinococci</taxon>
        <taxon>Thermales</taxon>
        <taxon>Thermaceae</taxon>
        <taxon>Meiothermus</taxon>
    </lineage>
</organism>
<comment type="similarity">
    <text evidence="1">Belongs to the nitroreductase family.</text>
</comment>
<dbReference type="PANTHER" id="PTHR43673">
    <property type="entry name" value="NAD(P)H NITROREDUCTASE YDGI-RELATED"/>
    <property type="match status" value="1"/>
</dbReference>
<feature type="domain" description="Nitroreductase" evidence="3">
    <location>
        <begin position="16"/>
        <end position="182"/>
    </location>
</feature>
<dbReference type="EMBL" id="QWLB01000006">
    <property type="protein sequence ID" value="RIH93366.1"/>
    <property type="molecule type" value="Genomic_DNA"/>
</dbReference>
<protein>
    <submittedName>
        <fullName evidence="4">NADH dehydrogenase</fullName>
        <ecNumber evidence="4">1.6.99.3</ecNumber>
    </submittedName>
</protein>
<dbReference type="InterPro" id="IPR000415">
    <property type="entry name" value="Nitroreductase-like"/>
</dbReference>
<dbReference type="InterPro" id="IPR029479">
    <property type="entry name" value="Nitroreductase"/>
</dbReference>
<evidence type="ECO:0000313" key="4">
    <source>
        <dbReference type="EMBL" id="RIH93366.1"/>
    </source>
</evidence>
<name>A0A399FCA7_9DEIN</name>
<dbReference type="PANTHER" id="PTHR43673:SF10">
    <property type="entry name" value="NADH DEHYDROGENASE_NAD(P)H NITROREDUCTASE XCC3605-RELATED"/>
    <property type="match status" value="1"/>
</dbReference>
<reference evidence="4 5" key="1">
    <citation type="submission" date="2018-08" db="EMBL/GenBank/DDBJ databases">
        <title>Meiothermus granaticius genome AF-68 sequencing project.</title>
        <authorList>
            <person name="Da Costa M.S."/>
            <person name="Albuquerque L."/>
            <person name="Raposo P."/>
            <person name="Froufe H.J.C."/>
            <person name="Barroso C.S."/>
            <person name="Egas C."/>
        </authorList>
    </citation>
    <scope>NUCLEOTIDE SEQUENCE [LARGE SCALE GENOMIC DNA]</scope>
    <source>
        <strain evidence="4 5">AF-68</strain>
    </source>
</reference>
<comment type="caution">
    <text evidence="4">The sequence shown here is derived from an EMBL/GenBank/DDBJ whole genome shotgun (WGS) entry which is preliminary data.</text>
</comment>
<dbReference type="SUPFAM" id="SSF55469">
    <property type="entry name" value="FMN-dependent nitroreductase-like"/>
    <property type="match status" value="1"/>
</dbReference>